<dbReference type="InterPro" id="IPR050057">
    <property type="entry name" value="Prokaryotic/Mito_RF"/>
</dbReference>
<sequence>MGTPSPPAAPSPPVPSTSRSARTATRSTPASRRSSTPVAGWRASRRATASARASSRTDGVHPDPWVDAVAVSWAPSPPPHPSTPPPPHHPSTTPEHHPRPERRTVTLEALLAEHAELEAKLADPSVHADQAGARKLGKRYAELTPIVRTARELEQARNDLEAARELAAEDSGFAAEVDELTLRIPKVEEKLTELLLPRDPHDGSDVVLEIKSGEGGEESALFAGDLLRMYLRYAERHGWKAEVLDGTDSDLGGFKDVTVAIKAKTDTPDGVWSRLKYEGGVHRVQRVPVTESQGRIHTSAAGVLVFPETEDVEIEIDENDLRVDVFRSSGKGGQSVNTTDSAVRITHLPTGIVVSCQNERSQLQNKARAMQVLQSRLQVLAEEKAQQEASDARRTQIRTVDRSERVRTYNFPESRISDHRVGYKAHNLDQVLDGDLDAVLDALAAADRAERLAGG</sequence>
<comment type="similarity">
    <text evidence="2 7">Belongs to the prokaryotic/mitochondrial release factor family.</text>
</comment>
<evidence type="ECO:0000256" key="9">
    <source>
        <dbReference type="SAM" id="MobiDB-lite"/>
    </source>
</evidence>
<evidence type="ECO:0000259" key="10">
    <source>
        <dbReference type="PROSITE" id="PS00745"/>
    </source>
</evidence>
<comment type="PTM">
    <text evidence="7">Methylated by PrmC. Methylation increases the termination efficiency of RF1.</text>
</comment>
<dbReference type="InterPro" id="IPR045853">
    <property type="entry name" value="Pep_chain_release_fac_I_sf"/>
</dbReference>
<keyword evidence="8" id="KW-0175">Coiled coil</keyword>
<comment type="subcellular location">
    <subcellularLocation>
        <location evidence="7">Cytoplasm</location>
    </subcellularLocation>
</comment>
<feature type="modified residue" description="N5-methylglutamine" evidence="7">
    <location>
        <position position="334"/>
    </location>
</feature>
<dbReference type="Proteomes" id="UP000006281">
    <property type="component" value="Chromosome"/>
</dbReference>
<evidence type="ECO:0000256" key="4">
    <source>
        <dbReference type="ARBA" id="ARBA00022490"/>
    </source>
</evidence>
<evidence type="ECO:0000256" key="2">
    <source>
        <dbReference type="ARBA" id="ARBA00010835"/>
    </source>
</evidence>
<dbReference type="SMART" id="SM00937">
    <property type="entry name" value="PCRF"/>
    <property type="match status" value="1"/>
</dbReference>
<dbReference type="STRING" id="1179773.BN6_73640"/>
<dbReference type="SUPFAM" id="SSF75620">
    <property type="entry name" value="Release factor"/>
    <property type="match status" value="1"/>
</dbReference>
<dbReference type="Gene3D" id="6.10.140.1950">
    <property type="match status" value="1"/>
</dbReference>
<name>K0K312_SACES</name>
<dbReference type="InterPro" id="IPR005139">
    <property type="entry name" value="PCRF"/>
</dbReference>
<dbReference type="FunFam" id="3.30.70.1660:FF:000002">
    <property type="entry name" value="Peptide chain release factor 1"/>
    <property type="match status" value="1"/>
</dbReference>
<gene>
    <name evidence="7 11" type="primary">prfA</name>
    <name evidence="11" type="ordered locus">BN6_73640</name>
</gene>
<evidence type="ECO:0000256" key="8">
    <source>
        <dbReference type="SAM" id="Coils"/>
    </source>
</evidence>
<proteinExistence type="inferred from homology"/>
<dbReference type="GO" id="GO:0005737">
    <property type="term" value="C:cytoplasm"/>
    <property type="evidence" value="ECO:0007669"/>
    <property type="project" value="UniProtKB-SubCell"/>
</dbReference>
<reference evidence="11 12" key="1">
    <citation type="journal article" date="2012" name="BMC Genomics">
        <title>Complete genome sequence of Saccharothrix espanaensis DSM 44229T and comparison to the other completely sequenced Pseudonocardiaceae.</title>
        <authorList>
            <person name="Strobel T."/>
            <person name="Al-Dilaimi A."/>
            <person name="Blom J."/>
            <person name="Gessner A."/>
            <person name="Kalinowski J."/>
            <person name="Luzhetska M."/>
            <person name="Puhler A."/>
            <person name="Szczepanowski R."/>
            <person name="Bechthold A."/>
            <person name="Ruckert C."/>
        </authorList>
    </citation>
    <scope>NUCLEOTIDE SEQUENCE [LARGE SCALE GENOMIC DNA]</scope>
    <source>
        <strain evidence="12">ATCC 51144 / DSM 44229 / JCM 9112 / NBRC 15066 / NRRL 15764</strain>
    </source>
</reference>
<dbReference type="InterPro" id="IPR000352">
    <property type="entry name" value="Pep_chain_release_fac_I"/>
</dbReference>
<feature type="compositionally biased region" description="Low complexity" evidence="9">
    <location>
        <begin position="46"/>
        <end position="57"/>
    </location>
</feature>
<dbReference type="HOGENOM" id="CLU_036856_0_6_11"/>
<dbReference type="InterPro" id="IPR004373">
    <property type="entry name" value="RF-1"/>
</dbReference>
<feature type="compositionally biased region" description="Pro residues" evidence="9">
    <location>
        <begin position="75"/>
        <end position="89"/>
    </location>
</feature>
<dbReference type="GO" id="GO:0016149">
    <property type="term" value="F:translation release factor activity, codon specific"/>
    <property type="evidence" value="ECO:0007669"/>
    <property type="project" value="UniProtKB-UniRule"/>
</dbReference>
<dbReference type="Gene3D" id="3.30.160.20">
    <property type="match status" value="1"/>
</dbReference>
<dbReference type="KEGG" id="sesp:BN6_73640"/>
<dbReference type="NCBIfam" id="TIGR00019">
    <property type="entry name" value="prfA"/>
    <property type="match status" value="1"/>
</dbReference>
<accession>K0K312</accession>
<feature type="compositionally biased region" description="Pro residues" evidence="9">
    <location>
        <begin position="1"/>
        <end position="15"/>
    </location>
</feature>
<dbReference type="Gene3D" id="3.30.70.1660">
    <property type="match status" value="1"/>
</dbReference>
<dbReference type="PATRIC" id="fig|1179773.3.peg.7442"/>
<protein>
    <recommendedName>
        <fullName evidence="6 7">Peptide chain release factor 1</fullName>
        <shortName evidence="7">RF-1</shortName>
    </recommendedName>
</protein>
<dbReference type="eggNOG" id="COG0216">
    <property type="taxonomic scope" value="Bacteria"/>
</dbReference>
<dbReference type="PROSITE" id="PS00745">
    <property type="entry name" value="RF_PROK_I"/>
    <property type="match status" value="1"/>
</dbReference>
<dbReference type="FunFam" id="3.30.160.20:FF:000004">
    <property type="entry name" value="Peptide chain release factor 1"/>
    <property type="match status" value="1"/>
</dbReference>
<evidence type="ECO:0000256" key="6">
    <source>
        <dbReference type="ARBA" id="ARBA00050039"/>
    </source>
</evidence>
<keyword evidence="3 7" id="KW-0488">Methylation</keyword>
<evidence type="ECO:0000256" key="5">
    <source>
        <dbReference type="ARBA" id="ARBA00022917"/>
    </source>
</evidence>
<dbReference type="NCBIfam" id="NF001859">
    <property type="entry name" value="PRK00591.1"/>
    <property type="match status" value="1"/>
</dbReference>
<evidence type="ECO:0000256" key="1">
    <source>
        <dbReference type="ARBA" id="ARBA00002986"/>
    </source>
</evidence>
<feature type="region of interest" description="Disordered" evidence="9">
    <location>
        <begin position="1"/>
        <end position="101"/>
    </location>
</feature>
<keyword evidence="5 7" id="KW-0648">Protein biosynthesis</keyword>
<keyword evidence="12" id="KW-1185">Reference proteome</keyword>
<evidence type="ECO:0000256" key="7">
    <source>
        <dbReference type="HAMAP-Rule" id="MF_00093"/>
    </source>
</evidence>
<feature type="domain" description="Prokaryotic-type class I peptide chain release factors" evidence="10">
    <location>
        <begin position="327"/>
        <end position="343"/>
    </location>
</feature>
<organism evidence="11 12">
    <name type="scientific">Saccharothrix espanaensis (strain ATCC 51144 / DSM 44229 / JCM 9112 / NBRC 15066 / NRRL 15764)</name>
    <dbReference type="NCBI Taxonomy" id="1179773"/>
    <lineage>
        <taxon>Bacteria</taxon>
        <taxon>Bacillati</taxon>
        <taxon>Actinomycetota</taxon>
        <taxon>Actinomycetes</taxon>
        <taxon>Pseudonocardiales</taxon>
        <taxon>Pseudonocardiaceae</taxon>
        <taxon>Saccharothrix</taxon>
    </lineage>
</organism>
<feature type="compositionally biased region" description="Low complexity" evidence="9">
    <location>
        <begin position="16"/>
        <end position="37"/>
    </location>
</feature>
<dbReference type="Pfam" id="PF03462">
    <property type="entry name" value="PCRF"/>
    <property type="match status" value="1"/>
</dbReference>
<evidence type="ECO:0000313" key="11">
    <source>
        <dbReference type="EMBL" id="CCH34595.1"/>
    </source>
</evidence>
<dbReference type="AlphaFoldDB" id="K0K312"/>
<feature type="coiled-coil region" evidence="8">
    <location>
        <begin position="363"/>
        <end position="390"/>
    </location>
</feature>
<keyword evidence="4 7" id="KW-0963">Cytoplasm</keyword>
<dbReference type="HAMAP" id="MF_00093">
    <property type="entry name" value="Rel_fac_1"/>
    <property type="match status" value="1"/>
</dbReference>
<evidence type="ECO:0000256" key="3">
    <source>
        <dbReference type="ARBA" id="ARBA00022481"/>
    </source>
</evidence>
<evidence type="ECO:0000313" key="12">
    <source>
        <dbReference type="Proteomes" id="UP000006281"/>
    </source>
</evidence>
<dbReference type="Pfam" id="PF00472">
    <property type="entry name" value="RF-1"/>
    <property type="match status" value="1"/>
</dbReference>
<comment type="function">
    <text evidence="1 7">Peptide chain release factor 1 directs the termination of translation in response to the peptide chain termination codons UAG and UAA.</text>
</comment>
<dbReference type="PANTHER" id="PTHR43804">
    <property type="entry name" value="LD18447P"/>
    <property type="match status" value="1"/>
</dbReference>
<dbReference type="PANTHER" id="PTHR43804:SF7">
    <property type="entry name" value="LD18447P"/>
    <property type="match status" value="1"/>
</dbReference>
<dbReference type="EMBL" id="HE804045">
    <property type="protein sequence ID" value="CCH34595.1"/>
    <property type="molecule type" value="Genomic_DNA"/>
</dbReference>